<dbReference type="EMBL" id="CAJNOK010066706">
    <property type="protein sequence ID" value="CAF1652524.1"/>
    <property type="molecule type" value="Genomic_DNA"/>
</dbReference>
<comment type="caution">
    <text evidence="1">The sequence shown here is derived from an EMBL/GenBank/DDBJ whole genome shotgun (WGS) entry which is preliminary data.</text>
</comment>
<accession>A0A8S2G871</accession>
<dbReference type="SUPFAM" id="SSF53271">
    <property type="entry name" value="PRTase-like"/>
    <property type="match status" value="1"/>
</dbReference>
<proteinExistence type="predicted"/>
<dbReference type="InterPro" id="IPR029057">
    <property type="entry name" value="PRTase-like"/>
</dbReference>
<protein>
    <recommendedName>
        <fullName evidence="4">Hypoxanthine phosphoribosyltransferase</fullName>
    </recommendedName>
</protein>
<dbReference type="GO" id="GO:0005829">
    <property type="term" value="C:cytosol"/>
    <property type="evidence" value="ECO:0007669"/>
    <property type="project" value="TreeGrafter"/>
</dbReference>
<dbReference type="GO" id="GO:0004422">
    <property type="term" value="F:hypoxanthine phosphoribosyltransferase activity"/>
    <property type="evidence" value="ECO:0007669"/>
    <property type="project" value="TreeGrafter"/>
</dbReference>
<evidence type="ECO:0008006" key="4">
    <source>
        <dbReference type="Google" id="ProtNLM"/>
    </source>
</evidence>
<sequence>LSDHIMSKYKPFCLKTCTLLDKPSRRIIDFKADYVGFSIEDLFVIGYGIDCGQKFRQLPYIAYVEKSEEED</sequence>
<dbReference type="AlphaFoldDB" id="A0A8S2G871"/>
<dbReference type="Proteomes" id="UP000677228">
    <property type="component" value="Unassembled WGS sequence"/>
</dbReference>
<dbReference type="Proteomes" id="UP000682733">
    <property type="component" value="Unassembled WGS sequence"/>
</dbReference>
<dbReference type="GO" id="GO:0046100">
    <property type="term" value="P:hypoxanthine metabolic process"/>
    <property type="evidence" value="ECO:0007669"/>
    <property type="project" value="TreeGrafter"/>
</dbReference>
<organism evidence="1 3">
    <name type="scientific">Didymodactylos carnosus</name>
    <dbReference type="NCBI Taxonomy" id="1234261"/>
    <lineage>
        <taxon>Eukaryota</taxon>
        <taxon>Metazoa</taxon>
        <taxon>Spiralia</taxon>
        <taxon>Gnathifera</taxon>
        <taxon>Rotifera</taxon>
        <taxon>Eurotatoria</taxon>
        <taxon>Bdelloidea</taxon>
        <taxon>Philodinida</taxon>
        <taxon>Philodinidae</taxon>
        <taxon>Didymodactylos</taxon>
    </lineage>
</organism>
<dbReference type="GO" id="GO:0006178">
    <property type="term" value="P:guanine salvage"/>
    <property type="evidence" value="ECO:0007669"/>
    <property type="project" value="TreeGrafter"/>
</dbReference>
<dbReference type="GO" id="GO:0032263">
    <property type="term" value="P:GMP salvage"/>
    <property type="evidence" value="ECO:0007669"/>
    <property type="project" value="TreeGrafter"/>
</dbReference>
<dbReference type="PANTHER" id="PTHR43340">
    <property type="entry name" value="HYPOXANTHINE-GUANINE PHOSPHORIBOSYLTRANSFERASE"/>
    <property type="match status" value="1"/>
</dbReference>
<dbReference type="EMBL" id="CAJOBA010095421">
    <property type="protein sequence ID" value="CAF4501254.1"/>
    <property type="molecule type" value="Genomic_DNA"/>
</dbReference>
<name>A0A8S2G871_9BILA</name>
<dbReference type="GO" id="GO:0032264">
    <property type="term" value="P:IMP salvage"/>
    <property type="evidence" value="ECO:0007669"/>
    <property type="project" value="TreeGrafter"/>
</dbReference>
<dbReference type="GO" id="GO:0000287">
    <property type="term" value="F:magnesium ion binding"/>
    <property type="evidence" value="ECO:0007669"/>
    <property type="project" value="TreeGrafter"/>
</dbReference>
<dbReference type="Gene3D" id="3.40.50.2020">
    <property type="match status" value="1"/>
</dbReference>
<feature type="non-terminal residue" evidence="1">
    <location>
        <position position="1"/>
    </location>
</feature>
<evidence type="ECO:0000313" key="3">
    <source>
        <dbReference type="Proteomes" id="UP000677228"/>
    </source>
</evidence>
<evidence type="ECO:0000313" key="2">
    <source>
        <dbReference type="EMBL" id="CAF4501254.1"/>
    </source>
</evidence>
<evidence type="ECO:0000313" key="1">
    <source>
        <dbReference type="EMBL" id="CAF1652524.1"/>
    </source>
</evidence>
<dbReference type="InterPro" id="IPR050408">
    <property type="entry name" value="HGPRT"/>
</dbReference>
<gene>
    <name evidence="1" type="ORF">OVA965_LOCUS44898</name>
    <name evidence="2" type="ORF">TMI583_LOCUS47968</name>
</gene>
<dbReference type="PANTHER" id="PTHR43340:SF1">
    <property type="entry name" value="HYPOXANTHINE PHOSPHORIBOSYLTRANSFERASE"/>
    <property type="match status" value="1"/>
</dbReference>
<reference evidence="1" key="1">
    <citation type="submission" date="2021-02" db="EMBL/GenBank/DDBJ databases">
        <authorList>
            <person name="Nowell W R."/>
        </authorList>
    </citation>
    <scope>NUCLEOTIDE SEQUENCE</scope>
</reference>